<dbReference type="Pfam" id="PF15787">
    <property type="entry name" value="DUF4704"/>
    <property type="match status" value="1"/>
</dbReference>
<gene>
    <name evidence="7" type="ORF">BV898_11106</name>
</gene>
<keyword evidence="8" id="KW-1185">Reference proteome</keyword>
<dbReference type="SMART" id="SM00320">
    <property type="entry name" value="WD40"/>
    <property type="match status" value="5"/>
</dbReference>
<evidence type="ECO:0000259" key="6">
    <source>
        <dbReference type="PROSITE" id="PS51783"/>
    </source>
</evidence>
<dbReference type="InterPro" id="IPR016024">
    <property type="entry name" value="ARM-type_fold"/>
</dbReference>
<dbReference type="Gene3D" id="2.130.10.10">
    <property type="entry name" value="YVTN repeat-like/Quinoprotein amine dehydrogenase"/>
    <property type="match status" value="1"/>
</dbReference>
<feature type="compositionally biased region" description="Polar residues" evidence="4">
    <location>
        <begin position="2973"/>
        <end position="2982"/>
    </location>
</feature>
<dbReference type="InterPro" id="IPR011993">
    <property type="entry name" value="PH-like_dom_sf"/>
</dbReference>
<dbReference type="SUPFAM" id="SSF48371">
    <property type="entry name" value="ARM repeat"/>
    <property type="match status" value="1"/>
</dbReference>
<dbReference type="InterPro" id="IPR023362">
    <property type="entry name" value="PH-BEACH_dom"/>
</dbReference>
<dbReference type="PROSITE" id="PS50294">
    <property type="entry name" value="WD_REPEATS_REGION"/>
    <property type="match status" value="1"/>
</dbReference>
<name>A0A1W0WHQ0_HYPEX</name>
<feature type="domain" description="BEACH" evidence="5">
    <location>
        <begin position="2382"/>
        <end position="2674"/>
    </location>
</feature>
<feature type="region of interest" description="Disordered" evidence="4">
    <location>
        <begin position="2973"/>
        <end position="3000"/>
    </location>
</feature>
<dbReference type="InterPro" id="IPR036372">
    <property type="entry name" value="BEACH_dom_sf"/>
</dbReference>
<dbReference type="InterPro" id="IPR001680">
    <property type="entry name" value="WD40_rpt"/>
</dbReference>
<keyword evidence="1 3" id="KW-0853">WD repeat</keyword>
<evidence type="ECO:0000256" key="3">
    <source>
        <dbReference type="PROSITE-ProRule" id="PRU00221"/>
    </source>
</evidence>
<evidence type="ECO:0000259" key="5">
    <source>
        <dbReference type="PROSITE" id="PS50197"/>
    </source>
</evidence>
<dbReference type="PANTHER" id="PTHR46108:SF4">
    <property type="entry name" value="BLUE CHEESE"/>
    <property type="match status" value="1"/>
</dbReference>
<protein>
    <submittedName>
        <fullName evidence="7">WD repeat and FYVE domain-containing protein 3</fullName>
    </submittedName>
</protein>
<dbReference type="FunFam" id="1.10.1540.10:FF:000002">
    <property type="entry name" value="WD repeat and FYVE domain containing 3"/>
    <property type="match status" value="1"/>
</dbReference>
<dbReference type="InterPro" id="IPR036322">
    <property type="entry name" value="WD40_repeat_dom_sf"/>
</dbReference>
<accession>A0A1W0WHQ0</accession>
<dbReference type="SUPFAM" id="SSF50978">
    <property type="entry name" value="WD40 repeat-like"/>
    <property type="match status" value="1"/>
</dbReference>
<dbReference type="InterPro" id="IPR031570">
    <property type="entry name" value="NBEA/BDCP_DUF4704"/>
</dbReference>
<dbReference type="SUPFAM" id="SSF81837">
    <property type="entry name" value="BEACH domain"/>
    <property type="match status" value="1"/>
</dbReference>
<dbReference type="Pfam" id="PF00400">
    <property type="entry name" value="WD40"/>
    <property type="match status" value="2"/>
</dbReference>
<dbReference type="Pfam" id="PF02138">
    <property type="entry name" value="Beach"/>
    <property type="match status" value="1"/>
</dbReference>
<dbReference type="PROSITE" id="PS51783">
    <property type="entry name" value="PH_BEACH"/>
    <property type="match status" value="1"/>
</dbReference>
<dbReference type="OrthoDB" id="10018316at2759"/>
<evidence type="ECO:0000313" key="7">
    <source>
        <dbReference type="EMBL" id="OQV14734.1"/>
    </source>
</evidence>
<proteinExistence type="predicted"/>
<dbReference type="InterPro" id="IPR000409">
    <property type="entry name" value="BEACH_dom"/>
</dbReference>
<reference evidence="8" key="1">
    <citation type="submission" date="2017-01" db="EMBL/GenBank/DDBJ databases">
        <title>Comparative genomics of anhydrobiosis in the tardigrade Hypsibius dujardini.</title>
        <authorList>
            <person name="Yoshida Y."/>
            <person name="Koutsovoulos G."/>
            <person name="Laetsch D."/>
            <person name="Stevens L."/>
            <person name="Kumar S."/>
            <person name="Horikawa D."/>
            <person name="Ishino K."/>
            <person name="Komine S."/>
            <person name="Tomita M."/>
            <person name="Blaxter M."/>
            <person name="Arakawa K."/>
        </authorList>
    </citation>
    <scope>NUCLEOTIDE SEQUENCE [LARGE SCALE GENOMIC DNA]</scope>
    <source>
        <strain evidence="8">Z151</strain>
    </source>
</reference>
<dbReference type="CDD" id="cd06071">
    <property type="entry name" value="Beach"/>
    <property type="match status" value="1"/>
</dbReference>
<feature type="compositionally biased region" description="Polar residues" evidence="4">
    <location>
        <begin position="2192"/>
        <end position="2201"/>
    </location>
</feature>
<dbReference type="SUPFAM" id="SSF50729">
    <property type="entry name" value="PH domain-like"/>
    <property type="match status" value="1"/>
</dbReference>
<dbReference type="SMART" id="SM01026">
    <property type="entry name" value="Beach"/>
    <property type="match status" value="1"/>
</dbReference>
<feature type="compositionally biased region" description="Acidic residues" evidence="4">
    <location>
        <begin position="2209"/>
        <end position="2226"/>
    </location>
</feature>
<feature type="repeat" description="WD" evidence="3">
    <location>
        <begin position="2801"/>
        <end position="2842"/>
    </location>
</feature>
<dbReference type="InterPro" id="IPR051944">
    <property type="entry name" value="BEACH_domain_protein"/>
</dbReference>
<organism evidence="7 8">
    <name type="scientific">Hypsibius exemplaris</name>
    <name type="common">Freshwater tardigrade</name>
    <dbReference type="NCBI Taxonomy" id="2072580"/>
    <lineage>
        <taxon>Eukaryota</taxon>
        <taxon>Metazoa</taxon>
        <taxon>Ecdysozoa</taxon>
        <taxon>Tardigrada</taxon>
        <taxon>Eutardigrada</taxon>
        <taxon>Parachela</taxon>
        <taxon>Hypsibioidea</taxon>
        <taxon>Hypsibiidae</taxon>
        <taxon>Hypsibius</taxon>
    </lineage>
</organism>
<dbReference type="Pfam" id="PF14844">
    <property type="entry name" value="PH_BEACH"/>
    <property type="match status" value="1"/>
</dbReference>
<evidence type="ECO:0000256" key="1">
    <source>
        <dbReference type="ARBA" id="ARBA00022574"/>
    </source>
</evidence>
<dbReference type="Gene3D" id="1.25.10.10">
    <property type="entry name" value="Leucine-rich Repeat Variant"/>
    <property type="match status" value="2"/>
</dbReference>
<sequence>MNALKKLVQQQGSTANASSSLGSTVNSAGTKNPAANSQDYALHLQHLKRVFESISRTPSGNNVNAAQDDRLYSLVPIFVKLFKNSSVEQIQAQFPDLLLFGTAVAKLLVHEIKKRAGDRSSEGASLAIVDFLSPNDFSHGWLLLVSLQTLSLCSGRLADMICGTSLPSTIVKSFYLFFDLPPTEGELASNRQNLAAISNEILCNLLRNAVGAEELAKKDDLALLFIAATSPCPPHNAIWRTCCQEALCVLARHSLTPPVLGYIHAKGCLKICVDNLRNVHQLSVEEIFCIFQYIAVFLQQAFDHSQTVVDDFRAAQGFAFIVEFGLRLSEESHGNNQTIEHFVAIIKELSVHGPGELRVQLSQSPFRLVSFQVPKPKGPPFSIRCVDVFQCLQDIFLKTPSVEQAKCILLAANELFVWDEANYFVMDAIINTLSLITEKVALLSQDVQNIYFNLLRHIVIELNHVPCKELASLALALRAVPLHSSFFKLALLSLKRILFHDVTFQDVYRDVGLMEVLTQKFLNAETMADFPADLLDVFHSMLKQNNQNCPLFREAGGSQHLLHLVNTVDSAADRAVLLTVLQHLLTSVGCDDDMQHLLTSFNNTLNGLQIKQDLLRCLCAALRESHRSRIAFRKSGAFVSLVSAIVALEGKFLTFDSAVYSYLSCIFETLTTAMRYEPSNAKHFQTEIRWTALTDALRLLGCFDSLKILRTWPADMDSQEIDSSAFATAFFRPDSVVSGNGSEYAACLVVRCLYLMALDGYRHGWADNFETLLSDAPIVHAGAVLVTLDLLPSTPSGPQDSPALLVFVSDVLKSLVRHERNQQLMCEAGMVNELLNVCEAALADESHPLSNSIQYILERLAAQSLRPKELRTLLRLRFHASGCHLPLSRIKTLVSMITLRDFQSVSPPAFVEFDLSYEGFGGLFLPSIAPQTITNFATLGSLGASESATVLGGIGNGLRVFPPAGGFSVVMWFCIDCFAASESIRLIDITRHITKPPDAMTCLSIHVVMDGNGVPKLLVSTREHNAPENPDMEACGDTVILDMAILKEQEAMWHCLTVSLGKTLVKSGYCNIYLDSKNLGQYKLTYIPQNPGGGAAHLATASSVSATVGTQPIHRKPCKLRWRLANTFILEDALNLSQVQLLYNLGPGYHGNFQDPQCSSLNLSDDKVLFGLNPLIVSEMSIAKIRRIYNKDDAKLIAKHLSLSSHDSSTPVKIIHNSAAHLRGASRGIGSAVVGYLGVRLFSPKPAHQALLPIGGVWSLLGMVAMAPDTEYLYASMKCLFCALRTNTFLREQMTSCGGFQFVAMMLKKKKDVLNAHVLHLAFSMIATGETSKEGGIVYDRNPIENLLSDIQLWQACSTDLQRSVFEHFIELSKEHNSNAKMLCETGLIRKVFQFLLITAATDSLDNGVLYACGDLLKVLLRSSGKSSSDVLSFAQYMICTIPTSAELKITSNVTIRNIGLQTVRSLAETFPDLLAIFLGFDWLLSFLHPALHPHSIILVLDILCDLLLKNPNNLLFFREARNFGSWLRDSTPSKRRNDALRLIPSHQSSLQANLEVITVSGFFAMQLLLPELQRLSVTWMSMLSLFLGHRLSQDIRAESHSSPDVPLNLDTVWLCLFSTSPGMPVKLKDYHIACQEAVYVILSMVRTCVEHGGSENANCVLQVLIYMYHNWSEFGQLALTGDFVTALAVCLFTTNDDDPQVISRLSNTRRLVLDLLRMIITDSMALTAERTSAVTDAWMDAYPDTTKVHAIIMYQTEICDLMLDHIMAINAVVDQSGMWIHPQGSRNYVPANIFALAQRFVDRIWKNSLIKSEMKVLEFLIHILGSSMKSSTSLPGTDIGFYALNRLVIYLITRPAESVSAQMAVLDALHKLVDHRGIIFHGYNNDLTFVGSLAYCLALIVDRVPISCDVTAQSTWHAYSEMSGPVQEGWQLLQSAACSVWNIVAQSKARELKDLLRPPPAVLDGDLVEVKDFLRESCMKTWISFLTDSAAGGAEKKTSGGSTSSGSGMNMSAVKKLPHSLVRAYSRQKSTKALVPADQKRVPPALFLHQVRLHCLLVNQYVQDQLSHLQRGLSSLNRLVEDEWGQCESEFLLRERSLWGHEEPWKLAKWMLDMSEGPQRVRKKLVENADFFTHYAYREVPPPPPDAAPEVLKQRIRYPVSSDSKIFFDDELEGGRIKTLLKATKGGSATNALLPSSLSSEDLKEPTEMNDAEANTDEEDEESDDTVIRRLMEEGDTITYAFRCARVEGLDAYEGLMLLGKEHFYLIDGFTLLSTREIRDIESIPAGQREPVLPSVIVGKRRRQKFHYDEIREVIRRRYLLQPIGLEIVCSSGRTNFLAFPRDISTRVMTRLMAIAPNITDSAYQSVAGQKRGAQVEPQSGLLNSIIGETSVTQRWVRGEISNFQYLMFLNTLSGRSYNDLMQYPVFPWILADYDSDTLDLTNPATFRDLSKPMGAQTADRLESYTKRYREWDPHTKDTPFFYGTHYSTAMIVASYLLRLEPFTQYFLHLQGGHFDLADRMFHSVKDAWWSAAKNNMADVKELIPEFFYLPDFLMNGNKFDLGIKQSGVQLNDVVLPGWARGDAREFIRVHRDALECDYVSQHLHEWIDLVFGAKQQGQAAVDAMNLFHGWMYEGAVDLEKMTDPLEKQAFIAFINNFGQVPSQIFKKPHPLKKVSNNRSEFIFHHLGRLQPIVLTGKELRSPVGHIIALDKNCIPMEQNKAPIPPHFQKYLAWGFPDHSIRICSFESDRPVTVYELRDEDEVLCAVCPTSELYLVAGMSGVISVYTVNRRRRLVLSKHLYGHYEPVTCLAASPTYSIAISGSKDRTCIIWDLQNLSFIRQLRGHPVTVSAVGINDLTGDIATAAGTFLFYWDMNGHLLAKLDIADGQALHSDQILCVGFSQVNEWDPLNVIVTGGNDGCVRLWSEELVRVAHEEESAELLSAAEGDAEDDQVISIRRLSIHGSVSASAMTARSSSQFQSQDTEDLLSPTRDDSPSTFDNDISQFLAKLEAEKLDQEVKNRALVGEGSPRQPPIIVIDPSVAGAPKEVEWQRRLTLRKCINMQNLATKNKALAAVASSSSSSSQKTAQLTVTAVAFSKDHKALHVGDSQGRVTTWLSSTG</sequence>
<dbReference type="PROSITE" id="PS00678">
    <property type="entry name" value="WD_REPEATS_1"/>
    <property type="match status" value="1"/>
</dbReference>
<feature type="region of interest" description="Disordered" evidence="4">
    <location>
        <begin position="2192"/>
        <end position="2226"/>
    </location>
</feature>
<evidence type="ECO:0000256" key="2">
    <source>
        <dbReference type="ARBA" id="ARBA00022737"/>
    </source>
</evidence>
<evidence type="ECO:0000256" key="4">
    <source>
        <dbReference type="SAM" id="MobiDB-lite"/>
    </source>
</evidence>
<dbReference type="InterPro" id="IPR019775">
    <property type="entry name" value="WD40_repeat_CS"/>
</dbReference>
<dbReference type="PANTHER" id="PTHR46108">
    <property type="entry name" value="BLUE CHEESE"/>
    <property type="match status" value="1"/>
</dbReference>
<dbReference type="PROSITE" id="PS50197">
    <property type="entry name" value="BEACH"/>
    <property type="match status" value="1"/>
</dbReference>
<dbReference type="Gene3D" id="1.10.1540.10">
    <property type="entry name" value="BEACH domain"/>
    <property type="match status" value="1"/>
</dbReference>
<dbReference type="Proteomes" id="UP000192578">
    <property type="component" value="Unassembled WGS sequence"/>
</dbReference>
<dbReference type="EMBL" id="MTYJ01000100">
    <property type="protein sequence ID" value="OQV14734.1"/>
    <property type="molecule type" value="Genomic_DNA"/>
</dbReference>
<evidence type="ECO:0000313" key="8">
    <source>
        <dbReference type="Proteomes" id="UP000192578"/>
    </source>
</evidence>
<comment type="caution">
    <text evidence="7">The sequence shown here is derived from an EMBL/GenBank/DDBJ whole genome shotgun (WGS) entry which is preliminary data.</text>
</comment>
<feature type="domain" description="BEACH-type PH" evidence="6">
    <location>
        <begin position="2234"/>
        <end position="2354"/>
    </location>
</feature>
<dbReference type="InterPro" id="IPR011989">
    <property type="entry name" value="ARM-like"/>
</dbReference>
<dbReference type="PROSITE" id="PS50082">
    <property type="entry name" value="WD_REPEATS_2"/>
    <property type="match status" value="1"/>
</dbReference>
<dbReference type="InterPro" id="IPR015943">
    <property type="entry name" value="WD40/YVTN_repeat-like_dom_sf"/>
</dbReference>
<dbReference type="Gene3D" id="2.30.29.30">
    <property type="entry name" value="Pleckstrin-homology domain (PH domain)/Phosphotyrosine-binding domain (PTB)"/>
    <property type="match status" value="1"/>
</dbReference>
<dbReference type="CDD" id="cd01201">
    <property type="entry name" value="PH_BEACH"/>
    <property type="match status" value="1"/>
</dbReference>
<keyword evidence="2" id="KW-0677">Repeat</keyword>